<dbReference type="InterPro" id="IPR020613">
    <property type="entry name" value="Thiolase_CS"/>
</dbReference>
<reference evidence="7 8" key="1">
    <citation type="submission" date="2023-07" db="EMBL/GenBank/DDBJ databases">
        <title>Sorghum-associated microbial communities from plants grown in Nebraska, USA.</title>
        <authorList>
            <person name="Schachtman D."/>
        </authorList>
    </citation>
    <scope>NUCLEOTIDE SEQUENCE [LARGE SCALE GENOMIC DNA]</scope>
    <source>
        <strain evidence="7 8">DS2154</strain>
    </source>
</reference>
<dbReference type="PANTHER" id="PTHR18919:SF107">
    <property type="entry name" value="ACETYL-COA ACETYLTRANSFERASE, CYTOSOLIC"/>
    <property type="match status" value="1"/>
</dbReference>
<dbReference type="GO" id="GO:0003985">
    <property type="term" value="F:acetyl-CoA C-acetyltransferase activity"/>
    <property type="evidence" value="ECO:0007669"/>
    <property type="project" value="UniProtKB-EC"/>
</dbReference>
<organism evidence="7 8">
    <name type="scientific">Caulobacter rhizosphaerae</name>
    <dbReference type="NCBI Taxonomy" id="2010972"/>
    <lineage>
        <taxon>Bacteria</taxon>
        <taxon>Pseudomonadati</taxon>
        <taxon>Pseudomonadota</taxon>
        <taxon>Alphaproteobacteria</taxon>
        <taxon>Caulobacterales</taxon>
        <taxon>Caulobacteraceae</taxon>
        <taxon>Caulobacter</taxon>
    </lineage>
</organism>
<dbReference type="PROSITE" id="PS00737">
    <property type="entry name" value="THIOLASE_2"/>
    <property type="match status" value="1"/>
</dbReference>
<evidence type="ECO:0000313" key="7">
    <source>
        <dbReference type="EMBL" id="MDR6530460.1"/>
    </source>
</evidence>
<dbReference type="SUPFAM" id="SSF53901">
    <property type="entry name" value="Thiolase-like"/>
    <property type="match status" value="2"/>
</dbReference>
<dbReference type="Gene3D" id="3.40.47.10">
    <property type="match status" value="2"/>
</dbReference>
<evidence type="ECO:0000256" key="4">
    <source>
        <dbReference type="RuleBase" id="RU003557"/>
    </source>
</evidence>
<name>A0ABU1MX77_9CAUL</name>
<keyword evidence="8" id="KW-1185">Reference proteome</keyword>
<proteinExistence type="inferred from homology"/>
<dbReference type="InterPro" id="IPR020616">
    <property type="entry name" value="Thiolase_N"/>
</dbReference>
<protein>
    <submittedName>
        <fullName evidence="7">Acetyl-CoA C-acetyltransferase</fullName>
        <ecNumber evidence="7">2.3.1.9</ecNumber>
    </submittedName>
</protein>
<sequence>MSDIVIVSAARTPVGSFLGALSSLPAHELGKVAIQAAVERAGIAPADVDEVILGQVLQAGAGQGPARQASVNAGVPVQSPAWSLNQLCGSGLRAVALGAQQIAAGDANIVVVGGQESMSQAPHAQSLRNGQKMGDLGFVDTMIKDGLWDAFHGYHMGQTAENIAARWQITREAQDRFAVASQNKAEAAQKAGKFDAEIAPVTIKGRKGDTIVDKDEFIRHGVTYDGISGLKPAFTKDGTVTAANASGLNDGAAALVLMSADEAKKRGLTPLARIASWANAGVEPEIMGTGPIPASKKALEKAGWKVSDLDLIESNEAFAAQSLCVVSELGLDPAKVNVNGGAIAIGHPIGASGARILTTLVHEMKRSGAQKGLATLCIGGGMGVALCVEAV</sequence>
<evidence type="ECO:0000256" key="3">
    <source>
        <dbReference type="ARBA" id="ARBA00023315"/>
    </source>
</evidence>
<feature type="domain" description="Thiolase N-terminal" evidence="5">
    <location>
        <begin position="4"/>
        <end position="260"/>
    </location>
</feature>
<dbReference type="InterPro" id="IPR020615">
    <property type="entry name" value="Thiolase_acyl_enz_int_AS"/>
</dbReference>
<dbReference type="RefSeq" id="WP_310030001.1">
    <property type="nucleotide sequence ID" value="NZ_JAVDRL010000003.1"/>
</dbReference>
<dbReference type="InterPro" id="IPR020617">
    <property type="entry name" value="Thiolase_C"/>
</dbReference>
<dbReference type="PROSITE" id="PS00099">
    <property type="entry name" value="THIOLASE_3"/>
    <property type="match status" value="1"/>
</dbReference>
<dbReference type="PIRSF" id="PIRSF000429">
    <property type="entry name" value="Ac-CoA_Ac_transf"/>
    <property type="match status" value="1"/>
</dbReference>
<dbReference type="NCBIfam" id="TIGR01930">
    <property type="entry name" value="AcCoA-C-Actrans"/>
    <property type="match status" value="1"/>
</dbReference>
<comment type="similarity">
    <text evidence="1 4">Belongs to the thiolase-like superfamily. Thiolase family.</text>
</comment>
<evidence type="ECO:0000256" key="1">
    <source>
        <dbReference type="ARBA" id="ARBA00010982"/>
    </source>
</evidence>
<dbReference type="InterPro" id="IPR020610">
    <property type="entry name" value="Thiolase_AS"/>
</dbReference>
<dbReference type="PANTHER" id="PTHR18919">
    <property type="entry name" value="ACETYL-COA C-ACYLTRANSFERASE"/>
    <property type="match status" value="1"/>
</dbReference>
<feature type="domain" description="Thiolase C-terminal" evidence="6">
    <location>
        <begin position="268"/>
        <end position="389"/>
    </location>
</feature>
<dbReference type="CDD" id="cd00751">
    <property type="entry name" value="thiolase"/>
    <property type="match status" value="1"/>
</dbReference>
<evidence type="ECO:0000256" key="2">
    <source>
        <dbReference type="ARBA" id="ARBA00022679"/>
    </source>
</evidence>
<dbReference type="PROSITE" id="PS00098">
    <property type="entry name" value="THIOLASE_1"/>
    <property type="match status" value="1"/>
</dbReference>
<dbReference type="Proteomes" id="UP001262754">
    <property type="component" value="Unassembled WGS sequence"/>
</dbReference>
<evidence type="ECO:0000259" key="6">
    <source>
        <dbReference type="Pfam" id="PF02803"/>
    </source>
</evidence>
<dbReference type="EMBL" id="JAVDRL010000003">
    <property type="protein sequence ID" value="MDR6530460.1"/>
    <property type="molecule type" value="Genomic_DNA"/>
</dbReference>
<accession>A0ABU1MX77</accession>
<evidence type="ECO:0000259" key="5">
    <source>
        <dbReference type="Pfam" id="PF00108"/>
    </source>
</evidence>
<dbReference type="InterPro" id="IPR016039">
    <property type="entry name" value="Thiolase-like"/>
</dbReference>
<keyword evidence="2 4" id="KW-0808">Transferase</keyword>
<dbReference type="InterPro" id="IPR002155">
    <property type="entry name" value="Thiolase"/>
</dbReference>
<evidence type="ECO:0000313" key="8">
    <source>
        <dbReference type="Proteomes" id="UP001262754"/>
    </source>
</evidence>
<dbReference type="Pfam" id="PF02803">
    <property type="entry name" value="Thiolase_C"/>
    <property type="match status" value="1"/>
</dbReference>
<comment type="caution">
    <text evidence="7">The sequence shown here is derived from an EMBL/GenBank/DDBJ whole genome shotgun (WGS) entry which is preliminary data.</text>
</comment>
<gene>
    <name evidence="7" type="ORF">J2800_001196</name>
</gene>
<keyword evidence="3 4" id="KW-0012">Acyltransferase</keyword>
<dbReference type="EC" id="2.3.1.9" evidence="7"/>
<dbReference type="Pfam" id="PF00108">
    <property type="entry name" value="Thiolase_N"/>
    <property type="match status" value="1"/>
</dbReference>